<feature type="active site" description="Nucleophile" evidence="4">
    <location>
        <position position="124"/>
    </location>
</feature>
<evidence type="ECO:0000313" key="8">
    <source>
        <dbReference type="Proteomes" id="UP000214566"/>
    </source>
</evidence>
<dbReference type="PROSITE" id="PS51635">
    <property type="entry name" value="PNPLA"/>
    <property type="match status" value="1"/>
</dbReference>
<dbReference type="OrthoDB" id="9770965at2"/>
<keyword evidence="2 4" id="KW-0442">Lipid degradation</keyword>
<dbReference type="InterPro" id="IPR021095">
    <property type="entry name" value="DUF3734"/>
</dbReference>
<proteinExistence type="predicted"/>
<dbReference type="SUPFAM" id="SSF52151">
    <property type="entry name" value="FabD/lysophospholipase-like"/>
    <property type="match status" value="1"/>
</dbReference>
<reference evidence="7 8" key="1">
    <citation type="submission" date="2016-06" db="EMBL/GenBank/DDBJ databases">
        <authorList>
            <person name="Kjaerup R.B."/>
            <person name="Dalgaard T.S."/>
            <person name="Juul-Madsen H.R."/>
        </authorList>
    </citation>
    <scope>NUCLEOTIDE SEQUENCE [LARGE SCALE GENOMIC DNA]</scope>
    <source>
        <strain evidence="7 8">DSM 16361</strain>
    </source>
</reference>
<evidence type="ECO:0000256" key="5">
    <source>
        <dbReference type="SAM" id="MobiDB-lite"/>
    </source>
</evidence>
<evidence type="ECO:0000259" key="6">
    <source>
        <dbReference type="PROSITE" id="PS51635"/>
    </source>
</evidence>
<dbReference type="Pfam" id="PF01734">
    <property type="entry name" value="Patatin"/>
    <property type="match status" value="1"/>
</dbReference>
<dbReference type="RefSeq" id="WP_094160033.1">
    <property type="nucleotide sequence ID" value="NZ_LT592170.1"/>
</dbReference>
<dbReference type="PANTHER" id="PTHR14226">
    <property type="entry name" value="NEUROPATHY TARGET ESTERASE/SWISS CHEESE D.MELANOGASTER"/>
    <property type="match status" value="1"/>
</dbReference>
<dbReference type="InterPro" id="IPR016035">
    <property type="entry name" value="Acyl_Trfase/lysoPLipase"/>
</dbReference>
<feature type="short sequence motif" description="DGA/G" evidence="4">
    <location>
        <begin position="287"/>
        <end position="289"/>
    </location>
</feature>
<dbReference type="InterPro" id="IPR002641">
    <property type="entry name" value="PNPLA_dom"/>
</dbReference>
<feature type="short sequence motif" description="GXSXG" evidence="4">
    <location>
        <begin position="122"/>
        <end position="126"/>
    </location>
</feature>
<evidence type="ECO:0000256" key="2">
    <source>
        <dbReference type="ARBA" id="ARBA00022963"/>
    </source>
</evidence>
<dbReference type="AlphaFoldDB" id="A0A238D3N7"/>
<accession>A0A238D3N7</accession>
<dbReference type="InterPro" id="IPR050301">
    <property type="entry name" value="NTE"/>
</dbReference>
<dbReference type="GO" id="GO:0016787">
    <property type="term" value="F:hydrolase activity"/>
    <property type="evidence" value="ECO:0007669"/>
    <property type="project" value="UniProtKB-UniRule"/>
</dbReference>
<feature type="active site" description="Proton acceptor" evidence="4">
    <location>
        <position position="287"/>
    </location>
</feature>
<evidence type="ECO:0000256" key="4">
    <source>
        <dbReference type="PROSITE-ProRule" id="PRU01161"/>
    </source>
</evidence>
<dbReference type="Pfam" id="PF12536">
    <property type="entry name" value="DUF3734"/>
    <property type="match status" value="1"/>
</dbReference>
<keyword evidence="8" id="KW-1185">Reference proteome</keyword>
<dbReference type="Proteomes" id="UP000214566">
    <property type="component" value="Unassembled WGS sequence"/>
</dbReference>
<dbReference type="GO" id="GO:0016042">
    <property type="term" value="P:lipid catabolic process"/>
    <property type="evidence" value="ECO:0007669"/>
    <property type="project" value="UniProtKB-UniRule"/>
</dbReference>
<name>A0A238D3N7_THIDL</name>
<keyword evidence="3 4" id="KW-0443">Lipid metabolism</keyword>
<gene>
    <name evidence="7" type="ORF">THIARS_60606</name>
</gene>
<protein>
    <submittedName>
        <fullName evidence="7">Putative Patatin</fullName>
    </submittedName>
</protein>
<feature type="domain" description="PNPLA" evidence="6">
    <location>
        <begin position="91"/>
        <end position="300"/>
    </location>
</feature>
<feature type="short sequence motif" description="GXGXXG" evidence="4">
    <location>
        <begin position="95"/>
        <end position="100"/>
    </location>
</feature>
<evidence type="ECO:0000256" key="3">
    <source>
        <dbReference type="ARBA" id="ARBA00023098"/>
    </source>
</evidence>
<feature type="region of interest" description="Disordered" evidence="5">
    <location>
        <begin position="24"/>
        <end position="55"/>
    </location>
</feature>
<organism evidence="7 8">
    <name type="scientific">Thiomonas delicata</name>
    <name type="common">Thiomonas cuprina</name>
    <dbReference type="NCBI Taxonomy" id="364030"/>
    <lineage>
        <taxon>Bacteria</taxon>
        <taxon>Pseudomonadati</taxon>
        <taxon>Pseudomonadota</taxon>
        <taxon>Betaproteobacteria</taxon>
        <taxon>Burkholderiales</taxon>
        <taxon>Thiomonas</taxon>
    </lineage>
</organism>
<dbReference type="PANTHER" id="PTHR14226:SF57">
    <property type="entry name" value="BLR7027 PROTEIN"/>
    <property type="match status" value="1"/>
</dbReference>
<evidence type="ECO:0000256" key="1">
    <source>
        <dbReference type="ARBA" id="ARBA00022801"/>
    </source>
</evidence>
<dbReference type="Gene3D" id="3.40.1090.10">
    <property type="entry name" value="Cytosolic phospholipase A2 catalytic domain"/>
    <property type="match status" value="2"/>
</dbReference>
<dbReference type="CDD" id="cd07209">
    <property type="entry name" value="Pat_hypo_Ecoli_Z1214_like"/>
    <property type="match status" value="1"/>
</dbReference>
<sequence length="457" mass="50322">MSAKSETVPTRTRSRPRKAIAAALASATVPKPAQAPVQEGKRVAKTPQKAASAPGRRLDAALEQAQAKLAIEPPGSNPLLSRVAAYEHIALVLQGGGALGAYQAGVVQGLAEAGIQPTWVAGISIGSLHCAIIAGNPPHRRAERLREFWHRITQPPVLPPTLWEQEPWVSLLPENALRWMAPLQSLRALAEGQKGFFVPRALPGIGPDQASVYDTSPLRDTLEELVDFDRLNNGEMRVSVGAVNIRTGNLEYFDSTEQRLGPEHFMASGALPPGFPAVRIADDLYWDGGLVSNTPLTQVLGGHPHAHTLVFQVDLWSAQGDPPSNLGEVGERMKDIQYSSRTRAVTDMLERAHEQRSILRGLLAQIPQTGRSHDPMRSRVEEMARDKRYNVIHLIYKDKPYDGQDKDFQFGRATMRAHWNSGLQTVQRTLAHTHWFDLPSAERPFVTHDVHRQDAPS</sequence>
<evidence type="ECO:0000313" key="7">
    <source>
        <dbReference type="EMBL" id="SBP87893.1"/>
    </source>
</evidence>
<dbReference type="EMBL" id="FLMQ01000055">
    <property type="protein sequence ID" value="SBP87893.1"/>
    <property type="molecule type" value="Genomic_DNA"/>
</dbReference>
<keyword evidence="1 4" id="KW-0378">Hydrolase</keyword>